<organism evidence="1 2">
    <name type="scientific">Parelaphostrongylus tenuis</name>
    <name type="common">Meningeal worm</name>
    <dbReference type="NCBI Taxonomy" id="148309"/>
    <lineage>
        <taxon>Eukaryota</taxon>
        <taxon>Metazoa</taxon>
        <taxon>Ecdysozoa</taxon>
        <taxon>Nematoda</taxon>
        <taxon>Chromadorea</taxon>
        <taxon>Rhabditida</taxon>
        <taxon>Rhabditina</taxon>
        <taxon>Rhabditomorpha</taxon>
        <taxon>Strongyloidea</taxon>
        <taxon>Metastrongylidae</taxon>
        <taxon>Parelaphostrongylus</taxon>
    </lineage>
</organism>
<protein>
    <submittedName>
        <fullName evidence="1">Uncharacterized protein</fullName>
    </submittedName>
</protein>
<reference evidence="1" key="1">
    <citation type="submission" date="2021-06" db="EMBL/GenBank/DDBJ databases">
        <title>Parelaphostrongylus tenuis whole genome reference sequence.</title>
        <authorList>
            <person name="Garwood T.J."/>
            <person name="Larsen P.A."/>
            <person name="Fountain-Jones N.M."/>
            <person name="Garbe J.R."/>
            <person name="Macchietto M.G."/>
            <person name="Kania S.A."/>
            <person name="Gerhold R.W."/>
            <person name="Richards J.E."/>
            <person name="Wolf T.M."/>
        </authorList>
    </citation>
    <scope>NUCLEOTIDE SEQUENCE</scope>
    <source>
        <strain evidence="1">MNPRO001-30</strain>
        <tissue evidence="1">Meninges</tissue>
    </source>
</reference>
<dbReference type="Proteomes" id="UP001196413">
    <property type="component" value="Unassembled WGS sequence"/>
</dbReference>
<gene>
    <name evidence="1" type="ORF">KIN20_001685</name>
</gene>
<dbReference type="AlphaFoldDB" id="A0AAD5LUG5"/>
<dbReference type="EMBL" id="JAHQIW010000221">
    <property type="protein sequence ID" value="KAJ1346785.1"/>
    <property type="molecule type" value="Genomic_DNA"/>
</dbReference>
<name>A0AAD5LUG5_PARTN</name>
<comment type="caution">
    <text evidence="1">The sequence shown here is derived from an EMBL/GenBank/DDBJ whole genome shotgun (WGS) entry which is preliminary data.</text>
</comment>
<evidence type="ECO:0000313" key="1">
    <source>
        <dbReference type="EMBL" id="KAJ1346785.1"/>
    </source>
</evidence>
<accession>A0AAD5LUG5</accession>
<evidence type="ECO:0000313" key="2">
    <source>
        <dbReference type="Proteomes" id="UP001196413"/>
    </source>
</evidence>
<sequence length="125" mass="13643">MDAQTKPILQFAVLQVRIGTRYTDNLQDHRPCKGSKMYVQVNSASVRSTAIGPATSTPPQSHPVLRRRKVACHQIDKEEADRTGLGVSRSSAVQPRLVAVWLSPLAVAGALSEQEKKDINHCVGD</sequence>
<keyword evidence="2" id="KW-1185">Reference proteome</keyword>
<proteinExistence type="predicted"/>